<evidence type="ECO:0000313" key="2">
    <source>
        <dbReference type="Proteomes" id="UP000887565"/>
    </source>
</evidence>
<name>A0A915IBX6_ROMCU</name>
<accession>A0A915IBX6</accession>
<feature type="chain" id="PRO_5037755172" evidence="1">
    <location>
        <begin position="21"/>
        <end position="485"/>
    </location>
</feature>
<dbReference type="WBParaSite" id="nRc.2.0.1.t11684-RA">
    <property type="protein sequence ID" value="nRc.2.0.1.t11684-RA"/>
    <property type="gene ID" value="nRc.2.0.1.g11684"/>
</dbReference>
<keyword evidence="2" id="KW-1185">Reference proteome</keyword>
<organism evidence="2 3">
    <name type="scientific">Romanomermis culicivorax</name>
    <name type="common">Nematode worm</name>
    <dbReference type="NCBI Taxonomy" id="13658"/>
    <lineage>
        <taxon>Eukaryota</taxon>
        <taxon>Metazoa</taxon>
        <taxon>Ecdysozoa</taxon>
        <taxon>Nematoda</taxon>
        <taxon>Enoplea</taxon>
        <taxon>Dorylaimia</taxon>
        <taxon>Mermithida</taxon>
        <taxon>Mermithoidea</taxon>
        <taxon>Mermithidae</taxon>
        <taxon>Romanomermis</taxon>
    </lineage>
</organism>
<evidence type="ECO:0000256" key="1">
    <source>
        <dbReference type="SAM" id="SignalP"/>
    </source>
</evidence>
<protein>
    <submittedName>
        <fullName evidence="3">Uncharacterized protein</fullName>
    </submittedName>
</protein>
<reference evidence="3" key="1">
    <citation type="submission" date="2022-11" db="UniProtKB">
        <authorList>
            <consortium name="WormBaseParasite"/>
        </authorList>
    </citation>
    <scope>IDENTIFICATION</scope>
</reference>
<sequence>MFFLLFMSLCCLAEFQSIDTQNVNQGYIENEIDFDKEDHEQGDIYRSFLFPVADLLAWYKFGDMNVLLEAYKIRSKSDQWVSIGYPIFVHNSQGLIYDFTPEFITARVQLLSDDQRLNLEEAAKVHDPNIQKAFVYQMPLQHITCLTRFIYDGREYQIHGKIDSFDQVDTVLEIEYNVNSEIRNAFQKRVKLNYPLRWKCLAIGHSNGEIESDYIVIPGAMVQDVADLGSMFQATPFTYITKKQLSKLATNVRLRFNAERNYNLDRSYDEIICHKLMQSAKIIFQQHPINDAIGNLSHYGSNDQLILSPKQCYEQLSGNFIAFNYTFITFSNDDNCSADQAYNNENDEEYFAISVWPSYEVIFRNQEIWQSGIFSLEEQLRQLNLASQNSIQWNFLSTQLIPTSLKMGSVSRSSLKNDLMIQIDHRYPKHRQFRKKIVIADTMNSKPTPDIVNDIYKKLNEIGKDSMNESELWQRQKDAEQFQSK</sequence>
<dbReference type="Proteomes" id="UP000887565">
    <property type="component" value="Unplaced"/>
</dbReference>
<proteinExistence type="predicted"/>
<feature type="signal peptide" evidence="1">
    <location>
        <begin position="1"/>
        <end position="20"/>
    </location>
</feature>
<evidence type="ECO:0000313" key="3">
    <source>
        <dbReference type="WBParaSite" id="nRc.2.0.1.t11684-RA"/>
    </source>
</evidence>
<keyword evidence="1" id="KW-0732">Signal</keyword>
<dbReference type="AlphaFoldDB" id="A0A915IBX6"/>